<dbReference type="RefSeq" id="WP_173730563.1">
    <property type="nucleotide sequence ID" value="NZ_JABTTE010000005.1"/>
</dbReference>
<evidence type="ECO:0000313" key="2">
    <source>
        <dbReference type="Proteomes" id="UP000625804"/>
    </source>
</evidence>
<evidence type="ECO:0000313" key="1">
    <source>
        <dbReference type="EMBL" id="NSL51360.1"/>
    </source>
</evidence>
<dbReference type="AlphaFoldDB" id="A0A8J8GCD8"/>
<dbReference type="EMBL" id="JABTTE010000005">
    <property type="protein sequence ID" value="NSL51360.1"/>
    <property type="molecule type" value="Genomic_DNA"/>
</dbReference>
<keyword evidence="2" id="KW-1185">Reference proteome</keyword>
<protein>
    <submittedName>
        <fullName evidence="1">Hydrolase</fullName>
    </submittedName>
</protein>
<gene>
    <name evidence="1" type="ORF">HR057_06190</name>
</gene>
<sequence>MDRKTYYISVGAKEISQIKTASPYELEIKATDEEIQKLRDIFNDMYTAEWSGFIRSHVPYVQYHYDRENDAIDRDLMNVYQMLYELGTPETKRHIESMGILDGFYEDGHTTM</sequence>
<accession>A0A8J8GCD8</accession>
<name>A0A8J8GCD8_9BACI</name>
<dbReference type="Proteomes" id="UP000625804">
    <property type="component" value="Unassembled WGS sequence"/>
</dbReference>
<proteinExistence type="predicted"/>
<dbReference type="GO" id="GO:0016787">
    <property type="term" value="F:hydrolase activity"/>
    <property type="evidence" value="ECO:0007669"/>
    <property type="project" value="UniProtKB-KW"/>
</dbReference>
<comment type="caution">
    <text evidence="1">The sequence shown here is derived from an EMBL/GenBank/DDBJ whole genome shotgun (WGS) entry which is preliminary data.</text>
</comment>
<organism evidence="1 2">
    <name type="scientific">Calidifontibacillus erzurumensis</name>
    <dbReference type="NCBI Taxonomy" id="2741433"/>
    <lineage>
        <taxon>Bacteria</taxon>
        <taxon>Bacillati</taxon>
        <taxon>Bacillota</taxon>
        <taxon>Bacilli</taxon>
        <taxon>Bacillales</taxon>
        <taxon>Bacillaceae</taxon>
        <taxon>Calidifontibacillus/Schinkia group</taxon>
        <taxon>Calidifontibacillus</taxon>
    </lineage>
</organism>
<reference evidence="1" key="1">
    <citation type="submission" date="2020-06" db="EMBL/GenBank/DDBJ databases">
        <title>A novel thermopfilic bacterium from Erzurum, Turkey.</title>
        <authorList>
            <person name="Adiguzel A."/>
            <person name="Ay H."/>
            <person name="Baltaci M.O."/>
        </authorList>
    </citation>
    <scope>NUCLEOTIDE SEQUENCE</scope>
    <source>
        <strain evidence="1">P2</strain>
    </source>
</reference>
<keyword evidence="1" id="KW-0378">Hydrolase</keyword>